<keyword evidence="3" id="KW-1185">Reference proteome</keyword>
<dbReference type="Proteomes" id="UP001439008">
    <property type="component" value="Unassembled WGS sequence"/>
</dbReference>
<evidence type="ECO:0000313" key="3">
    <source>
        <dbReference type="Proteomes" id="UP001439008"/>
    </source>
</evidence>
<reference evidence="2 3" key="1">
    <citation type="journal article" date="2024" name="BMC Biol.">
        <title>Comparative genomics of Ascetosporea gives new insight into the evolutionary basis for animal parasitism in Rhizaria.</title>
        <authorList>
            <person name="Hiltunen Thoren M."/>
            <person name="Onut-Brannstrom I."/>
            <person name="Alfjorden A."/>
            <person name="Peckova H."/>
            <person name="Swords F."/>
            <person name="Hooper C."/>
            <person name="Holzer A.S."/>
            <person name="Bass D."/>
            <person name="Burki F."/>
        </authorList>
    </citation>
    <scope>NUCLEOTIDE SEQUENCE [LARGE SCALE GENOMIC DNA]</scope>
    <source>
        <strain evidence="2">20-A016</strain>
    </source>
</reference>
<accession>A0ABV2ARI7</accession>
<feature type="region of interest" description="Disordered" evidence="1">
    <location>
        <begin position="1"/>
        <end position="23"/>
    </location>
</feature>
<dbReference type="EMBL" id="JBDODL010002504">
    <property type="protein sequence ID" value="MES1922275.1"/>
    <property type="molecule type" value="Genomic_DNA"/>
</dbReference>
<comment type="caution">
    <text evidence="2">The sequence shown here is derived from an EMBL/GenBank/DDBJ whole genome shotgun (WGS) entry which is preliminary data.</text>
</comment>
<evidence type="ECO:0000313" key="2">
    <source>
        <dbReference type="EMBL" id="MES1922275.1"/>
    </source>
</evidence>
<gene>
    <name evidence="2" type="ORF">MHBO_003785</name>
</gene>
<name>A0ABV2ARI7_9EUKA</name>
<organism evidence="2 3">
    <name type="scientific">Bonamia ostreae</name>
    <dbReference type="NCBI Taxonomy" id="126728"/>
    <lineage>
        <taxon>Eukaryota</taxon>
        <taxon>Sar</taxon>
        <taxon>Rhizaria</taxon>
        <taxon>Endomyxa</taxon>
        <taxon>Ascetosporea</taxon>
        <taxon>Haplosporida</taxon>
        <taxon>Bonamia</taxon>
    </lineage>
</organism>
<protein>
    <submittedName>
        <fullName evidence="2">Uncharacterized protein</fullName>
    </submittedName>
</protein>
<proteinExistence type="predicted"/>
<feature type="compositionally biased region" description="Basic and acidic residues" evidence="1">
    <location>
        <begin position="9"/>
        <end position="18"/>
    </location>
</feature>
<sequence>MHIHYRTSVRKERSDKGKGAKRKKDFLSVRKKAAAADAEWLGMKGELGVWYEGFGCEKRDTKWYSQ</sequence>
<evidence type="ECO:0000256" key="1">
    <source>
        <dbReference type="SAM" id="MobiDB-lite"/>
    </source>
</evidence>